<accession>A0A9N9L1B8</accession>
<dbReference type="Gene3D" id="3.80.10.10">
    <property type="entry name" value="Ribonuclease Inhibitor"/>
    <property type="match status" value="2"/>
</dbReference>
<name>A0A9N9L1B8_9HELO</name>
<protein>
    <submittedName>
        <fullName evidence="1">Uncharacterized protein</fullName>
    </submittedName>
</protein>
<gene>
    <name evidence="1" type="ORF">HYFRA_00011239</name>
</gene>
<dbReference type="AlphaFoldDB" id="A0A9N9L1B8"/>
<evidence type="ECO:0000313" key="1">
    <source>
        <dbReference type="EMBL" id="CAG8955257.1"/>
    </source>
</evidence>
<sequence>MVQLPSDVLNMVCEELGRRQDFGTLFNCSLTSKSLVYPALSGLYKIQHESPITNEDNDAEYARVQLLPPQAREDFRYRVKRKWALLWKSIIQSSLGATYLPYALYIKVLDLRNLVELLQDLWFRRIGFEFFFADDMAKFLIHKDKLPPAKKTRTGGKKTAYTDADQQLILNAVGESITSFVYDSAVKGGFEAALEDIAGDISTVSLSRWAGKLSKLKSMTLWNGSALNSAVATSIASKCFGFNDLSFLYYIPGDDSMESGDTRLASFFSSLRADSLESFGALDAKQIGPETMLSLNHHSATLKSLKLLEMDIQGLKNLNLLKGCDKLHSLELTTARTASYVDLEATENDVFLEVIEWMGKCANLQGIHLALLSGPAILTHVSMASGLRLRSITVTDYSLVNNQNFHKALSHQTSLEKLTLTADPEGAFGDDIEVLVSSICQLKKLKELQLVNTSDFFSSHHITRLASNLSNLETFYFSGYDVDDQIWDAMAGLARLQSIYTFGVTSFTREGILKFIDMLKPSNQGLVLAILSQNPQYVIGEEDKLYIQERLAAKGGEKFEFVLYREEDVSGSDLSD</sequence>
<organism evidence="1 2">
    <name type="scientific">Hymenoscyphus fraxineus</name>
    <dbReference type="NCBI Taxonomy" id="746836"/>
    <lineage>
        <taxon>Eukaryota</taxon>
        <taxon>Fungi</taxon>
        <taxon>Dikarya</taxon>
        <taxon>Ascomycota</taxon>
        <taxon>Pezizomycotina</taxon>
        <taxon>Leotiomycetes</taxon>
        <taxon>Helotiales</taxon>
        <taxon>Helotiaceae</taxon>
        <taxon>Hymenoscyphus</taxon>
    </lineage>
</organism>
<dbReference type="EMBL" id="CAJVRL010000061">
    <property type="protein sequence ID" value="CAG8955257.1"/>
    <property type="molecule type" value="Genomic_DNA"/>
</dbReference>
<dbReference type="OrthoDB" id="10028886at2759"/>
<evidence type="ECO:0000313" key="2">
    <source>
        <dbReference type="Proteomes" id="UP000696280"/>
    </source>
</evidence>
<dbReference type="InterPro" id="IPR032675">
    <property type="entry name" value="LRR_dom_sf"/>
</dbReference>
<keyword evidence="2" id="KW-1185">Reference proteome</keyword>
<comment type="caution">
    <text evidence="1">The sequence shown here is derived from an EMBL/GenBank/DDBJ whole genome shotgun (WGS) entry which is preliminary data.</text>
</comment>
<proteinExistence type="predicted"/>
<dbReference type="SUPFAM" id="SSF52047">
    <property type="entry name" value="RNI-like"/>
    <property type="match status" value="1"/>
</dbReference>
<reference evidence="1" key="1">
    <citation type="submission" date="2021-07" db="EMBL/GenBank/DDBJ databases">
        <authorList>
            <person name="Durling M."/>
        </authorList>
    </citation>
    <scope>NUCLEOTIDE SEQUENCE</scope>
</reference>
<dbReference type="Proteomes" id="UP000696280">
    <property type="component" value="Unassembled WGS sequence"/>
</dbReference>